<dbReference type="OrthoDB" id="5825828at2759"/>
<reference evidence="3" key="1">
    <citation type="submission" date="2020-12" db="UniProtKB">
        <authorList>
            <consortium name="WormBaseParasite"/>
        </authorList>
    </citation>
    <scope>IDENTIFICATION</scope>
    <source>
        <strain evidence="3">MHco3</strain>
    </source>
</reference>
<dbReference type="WBParaSite" id="HCON_00160250-00001">
    <property type="protein sequence ID" value="HCON_00160250-00001"/>
    <property type="gene ID" value="HCON_00160250"/>
</dbReference>
<feature type="chain" id="PRO_5029904656" evidence="1">
    <location>
        <begin position="22"/>
        <end position="139"/>
    </location>
</feature>
<proteinExistence type="predicted"/>
<dbReference type="AlphaFoldDB" id="A0A7I4Z1J5"/>
<evidence type="ECO:0000256" key="1">
    <source>
        <dbReference type="SAM" id="SignalP"/>
    </source>
</evidence>
<evidence type="ECO:0000313" key="2">
    <source>
        <dbReference type="Proteomes" id="UP000025227"/>
    </source>
</evidence>
<keyword evidence="2" id="KW-1185">Reference proteome</keyword>
<keyword evidence="1" id="KW-0732">Signal</keyword>
<protein>
    <submittedName>
        <fullName evidence="3">Secreted protein</fullName>
    </submittedName>
</protein>
<feature type="signal peptide" evidence="1">
    <location>
        <begin position="1"/>
        <end position="21"/>
    </location>
</feature>
<accession>A0A7I4Z1J5</accession>
<dbReference type="Proteomes" id="UP000025227">
    <property type="component" value="Unplaced"/>
</dbReference>
<name>A0A7I4Z1J5_HAECO</name>
<evidence type="ECO:0000313" key="3">
    <source>
        <dbReference type="WBParaSite" id="HCON_00160250-00001"/>
    </source>
</evidence>
<organism evidence="2 3">
    <name type="scientific">Haemonchus contortus</name>
    <name type="common">Barber pole worm</name>
    <dbReference type="NCBI Taxonomy" id="6289"/>
    <lineage>
        <taxon>Eukaryota</taxon>
        <taxon>Metazoa</taxon>
        <taxon>Ecdysozoa</taxon>
        <taxon>Nematoda</taxon>
        <taxon>Chromadorea</taxon>
        <taxon>Rhabditida</taxon>
        <taxon>Rhabditina</taxon>
        <taxon>Rhabditomorpha</taxon>
        <taxon>Strongyloidea</taxon>
        <taxon>Trichostrongylidae</taxon>
        <taxon>Haemonchus</taxon>
    </lineage>
</organism>
<sequence length="139" mass="15954">MIAHHIAAFLFILTQTDLTTGWRRYVIKPLLERRVLSCSNVNATSCTMEIGRNVTQTVECRHEPIPDVERTKLNSNATYRVACPVGCKIHIVQQAHSLNRKCLSFSTFGKYFDADAKNWYIWFSEPCQAVFSTNCEYES</sequence>